<dbReference type="AlphaFoldDB" id="C3ZUR6"/>
<evidence type="ECO:0008006" key="2">
    <source>
        <dbReference type="Google" id="ProtNLM"/>
    </source>
</evidence>
<name>C3ZUR6_BRAFL</name>
<dbReference type="InParanoid" id="C3ZUR6"/>
<accession>C3ZUR6</accession>
<proteinExistence type="predicted"/>
<dbReference type="EMBL" id="GG666684">
    <property type="protein sequence ID" value="EEN43778.1"/>
    <property type="molecule type" value="Genomic_DNA"/>
</dbReference>
<organism>
    <name type="scientific">Branchiostoma floridae</name>
    <name type="common">Florida lancelet</name>
    <name type="synonym">Amphioxus</name>
    <dbReference type="NCBI Taxonomy" id="7739"/>
    <lineage>
        <taxon>Eukaryota</taxon>
        <taxon>Metazoa</taxon>
        <taxon>Chordata</taxon>
        <taxon>Cephalochordata</taxon>
        <taxon>Leptocardii</taxon>
        <taxon>Amphioxiformes</taxon>
        <taxon>Branchiostomatidae</taxon>
        <taxon>Branchiostoma</taxon>
    </lineage>
</organism>
<protein>
    <recommendedName>
        <fullName evidence="2">MULE transposase domain-containing protein</fullName>
    </recommendedName>
</protein>
<reference evidence="1" key="1">
    <citation type="journal article" date="2008" name="Nature">
        <title>The amphioxus genome and the evolution of the chordate karyotype.</title>
        <authorList>
            <consortium name="US DOE Joint Genome Institute (JGI-PGF)"/>
            <person name="Putnam N.H."/>
            <person name="Butts T."/>
            <person name="Ferrier D.E.K."/>
            <person name="Furlong R.F."/>
            <person name="Hellsten U."/>
            <person name="Kawashima T."/>
            <person name="Robinson-Rechavi M."/>
            <person name="Shoguchi E."/>
            <person name="Terry A."/>
            <person name="Yu J.-K."/>
            <person name="Benito-Gutierrez E.L."/>
            <person name="Dubchak I."/>
            <person name="Garcia-Fernandez J."/>
            <person name="Gibson-Brown J.J."/>
            <person name="Grigoriev I.V."/>
            <person name="Horton A.C."/>
            <person name="de Jong P.J."/>
            <person name="Jurka J."/>
            <person name="Kapitonov V.V."/>
            <person name="Kohara Y."/>
            <person name="Kuroki Y."/>
            <person name="Lindquist E."/>
            <person name="Lucas S."/>
            <person name="Osoegawa K."/>
            <person name="Pennacchio L.A."/>
            <person name="Salamov A.A."/>
            <person name="Satou Y."/>
            <person name="Sauka-Spengler T."/>
            <person name="Schmutz J."/>
            <person name="Shin-I T."/>
            <person name="Toyoda A."/>
            <person name="Bronner-Fraser M."/>
            <person name="Fujiyama A."/>
            <person name="Holland L.Z."/>
            <person name="Holland P.W.H."/>
            <person name="Satoh N."/>
            <person name="Rokhsar D.S."/>
        </authorList>
    </citation>
    <scope>NUCLEOTIDE SEQUENCE [LARGE SCALE GENOMIC DNA]</scope>
    <source>
        <strain evidence="1">S238N-H82</strain>
        <tissue evidence="1">Testes</tissue>
    </source>
</reference>
<evidence type="ECO:0000313" key="1">
    <source>
        <dbReference type="EMBL" id="EEN43778.1"/>
    </source>
</evidence>
<gene>
    <name evidence="1" type="ORF">BRAFLDRAFT_94670</name>
</gene>
<sequence>MVYDAVAVQEENVDHVPNFNDVRTQLERYRAALVPPIPYEVEDVVIPEELTGTESGRRVIPFVMGLMTERTIWAYRQIFQHVKARVRQVTRHHLRPQRVLMDFEVGLMTATETEVGNSDCGFMPVTANAFELSKWSRQAHSDEQQELARKGICRNMHSLVKNKRLLFDVSSKDCWD</sequence>